<evidence type="ECO:0000313" key="2">
    <source>
        <dbReference type="EMBL" id="KAL3876996.1"/>
    </source>
</evidence>
<evidence type="ECO:0000313" key="3">
    <source>
        <dbReference type="Proteomes" id="UP001634394"/>
    </source>
</evidence>
<feature type="compositionally biased region" description="Basic and acidic residues" evidence="1">
    <location>
        <begin position="1089"/>
        <end position="1100"/>
    </location>
</feature>
<feature type="compositionally biased region" description="Basic residues" evidence="1">
    <location>
        <begin position="133"/>
        <end position="149"/>
    </location>
</feature>
<feature type="compositionally biased region" description="Basic and acidic residues" evidence="1">
    <location>
        <begin position="150"/>
        <end position="175"/>
    </location>
</feature>
<feature type="region of interest" description="Disordered" evidence="1">
    <location>
        <begin position="1196"/>
        <end position="1232"/>
    </location>
</feature>
<organism evidence="2 3">
    <name type="scientific">Sinanodonta woodiana</name>
    <name type="common">Chinese pond mussel</name>
    <name type="synonym">Anodonta woodiana</name>
    <dbReference type="NCBI Taxonomy" id="1069815"/>
    <lineage>
        <taxon>Eukaryota</taxon>
        <taxon>Metazoa</taxon>
        <taxon>Spiralia</taxon>
        <taxon>Lophotrochozoa</taxon>
        <taxon>Mollusca</taxon>
        <taxon>Bivalvia</taxon>
        <taxon>Autobranchia</taxon>
        <taxon>Heteroconchia</taxon>
        <taxon>Palaeoheterodonta</taxon>
        <taxon>Unionida</taxon>
        <taxon>Unionoidea</taxon>
        <taxon>Unionidae</taxon>
        <taxon>Unioninae</taxon>
        <taxon>Sinanodonta</taxon>
    </lineage>
</organism>
<feature type="compositionally biased region" description="Basic residues" evidence="1">
    <location>
        <begin position="985"/>
        <end position="1007"/>
    </location>
</feature>
<feature type="region of interest" description="Disordered" evidence="1">
    <location>
        <begin position="92"/>
        <end position="176"/>
    </location>
</feature>
<feature type="compositionally biased region" description="Polar residues" evidence="1">
    <location>
        <begin position="111"/>
        <end position="120"/>
    </location>
</feature>
<feature type="region of interest" description="Disordered" evidence="1">
    <location>
        <begin position="623"/>
        <end position="652"/>
    </location>
</feature>
<name>A0ABD3WSN8_SINWO</name>
<protein>
    <submittedName>
        <fullName evidence="2">Uncharacterized protein</fullName>
    </submittedName>
</protein>
<keyword evidence="3" id="KW-1185">Reference proteome</keyword>
<feature type="region of interest" description="Disordered" evidence="1">
    <location>
        <begin position="726"/>
        <end position="762"/>
    </location>
</feature>
<feature type="compositionally biased region" description="Basic and acidic residues" evidence="1">
    <location>
        <begin position="1196"/>
        <end position="1209"/>
    </location>
</feature>
<feature type="region of interest" description="Disordered" evidence="1">
    <location>
        <begin position="1088"/>
        <end position="1108"/>
    </location>
</feature>
<feature type="compositionally biased region" description="Low complexity" evidence="1">
    <location>
        <begin position="1776"/>
        <end position="1787"/>
    </location>
</feature>
<dbReference type="Proteomes" id="UP001634394">
    <property type="component" value="Unassembled WGS sequence"/>
</dbReference>
<feature type="region of interest" description="Disordered" evidence="1">
    <location>
        <begin position="920"/>
        <end position="963"/>
    </location>
</feature>
<feature type="compositionally biased region" description="Basic and acidic residues" evidence="1">
    <location>
        <begin position="935"/>
        <end position="950"/>
    </location>
</feature>
<dbReference type="EMBL" id="JBJQND010000005">
    <property type="protein sequence ID" value="KAL3876995.1"/>
    <property type="molecule type" value="Genomic_DNA"/>
</dbReference>
<comment type="caution">
    <text evidence="2">The sequence shown here is derived from an EMBL/GenBank/DDBJ whole genome shotgun (WGS) entry which is preliminary data.</text>
</comment>
<sequence>MAFNAEDEEESLQDNFFKQRLKYMGAGGFSRVRDFGNVTWDKRRPAHHSRWTDTGGENFFKIERYSNNHRPVPSSEGSVYNAKSLHCNADKAQFSEDRKRHASPVTRHNENSNIYEYNQSAERDVGADSSKFTRQRHLSRWKGKGSSTRKIKEMSKKHEHDRSTDKEEKKWEKTSPRQRLVGVLNCDQSSEIKRRKLDKDHKDQTQFSYSRKYSRNLKPEQIGKNNAQHYNRDIEIGKNCRIVIEFEGLSKEKVVVKRTDGKEAFNSDSQLENKIKNSTVGMLDSNPHDPLRAKDETVSICEKVENNTISVENAKSLTGIPNSEKEPSSTSLLDLTSVIQKTTAHSVQKNVEIESYSQIEEQSSFCVVKDQDKVQLSKDKPNFSHASNMTQLTAEDDRIADLDDVTEKSCTVSNPIGMDIDSHQKNINDSQGKVVVISPNSDTKEHSDKNKVSIAKLGKSELGERDKIIEQNSHEKDQISCIEFSGAKQLKRRKSDETFNRSKHNLLNKGFMSNVNSSESKTTDTIINKNQGNLFDSLHNFTLPFKSSQRRHFDLSEKERKKSLDEHNDNHRKCEAICFNGARSTTIGHSQEKSRAKMDGKKTNLLYSGKKTKICIENTVDKTNMDSSSTKTETNENNEIEDDEQHPKHENCSESNAIADRSFNDLRDLNIDKQRHIQHKEVKVNHKHLKFTLKSKKLKSAKQTLRISSKLFKKVNTPSKMEVINGKKRESCKSKKSQEENKKRINPTRKIRPSYISGSDKENVDVKRTDNVHSNGQDKLIEEYMQIQPVKKVNLDVENVTLNKEINLLQGSKVLEAVQAKEFRQNRNLKVDNIENDDEEEDYTIIDLNIAPATPCPMTPGLSTEVVASLQEYEDCEMDKEQSSGLTPVSVVNMQTPATKIKGHAAYLLQFLYNPDISDISEDDNGDQHSSTQNSHKDEVKEELQEDAIKTKFKRQQPNKEERRMRMERLEEAYMQLTVDAANGKGKKRSVSKKKRKDKEQHHKTKQKTTSDISISLDKTPSKRKSKNSKSKTLSADNDGKCLRNDELANTPDEIKNSLMSSHLIDLSKDEKSVTEVVVANSLISQEASEIHQRKDKDSLDTENEDSSKNLNDLFSHHCINTSEKVVNDVRNITELAVANSLISQEAREIQNRKDKGFLDAANEDSSKNLNDLFLQHCSNTSEKVVNDMKNIDNSETRVESFESRHSPEKAAVSDLKATQNYSDQSTDEAKSITAAERSDALAHHQIWQNGFEFVHDLILLDGRKITTKGHIEPKLMNEKEKNIIRCQVCEKYMTPRSFMYHHDNSNIIKQIDIMRSIMNSPKPDPEDIIIWNSGAGDIWESFLKEISIVDQFGKERHTTRTNYEMRNLQAAGLCSGSSTNTIMVGENIQLPFGDDQRLVSMGNAVDNLQISSSYARGFTALPAATLKYSSGSAKRCQIVSEQAQEKRLRDRSENSHLCRLLTNKSGLTVHHLSDNNFSCTSEPNASVGIVQDAHNCSLQGRIYLQASGSEEPMKRESSLISIRHEQVQNQLKIDSLQTNILALLGKSTNNSLNTATSALDGRGELRNNPTRQLVEDAVAACAEKQQLHGDAYGQQDISDTHTYGQYAVGPDFVVSQARNCHQVANDQIKRVTVSSYSCPHRSVPSPKEKNDCAPSPVEMRVYNVLSVSHDDKFGNQNGETPIHSSNLLYNHPPVTNTKLAISSASCTMVGNESVPLKNISSLNNVKSELHLMANKQLSVSSASKENFMGFATGFETSRDQIASSEPQGTPSVGISSTNQSSSEEASGGNVNTKQSEPKAGPSNLPATASAKTICALDKLIDEIDFQNVADLEPILMLAKKLEIKCMHEMLARSRKNQALVAELTSTVQRLASHK</sequence>
<feature type="compositionally biased region" description="Basic and acidic residues" evidence="1">
    <location>
        <begin position="726"/>
        <end position="743"/>
    </location>
</feature>
<dbReference type="EMBL" id="JBJQND010000005">
    <property type="protein sequence ID" value="KAL3876996.1"/>
    <property type="molecule type" value="Genomic_DNA"/>
</dbReference>
<evidence type="ECO:0000256" key="1">
    <source>
        <dbReference type="SAM" id="MobiDB-lite"/>
    </source>
</evidence>
<feature type="region of interest" description="Disordered" evidence="1">
    <location>
        <begin position="1760"/>
        <end position="1807"/>
    </location>
</feature>
<feature type="region of interest" description="Disordered" evidence="1">
    <location>
        <begin position="978"/>
        <end position="1045"/>
    </location>
</feature>
<feature type="compositionally biased region" description="Polar residues" evidence="1">
    <location>
        <begin position="1760"/>
        <end position="1775"/>
    </location>
</feature>
<proteinExistence type="predicted"/>
<accession>A0ABD3WSN8</accession>
<dbReference type="EMBL" id="JBJQND010000005">
    <property type="protein sequence ID" value="KAL3876997.1"/>
    <property type="molecule type" value="Genomic_DNA"/>
</dbReference>
<gene>
    <name evidence="2" type="ORF">ACJMK2_034762</name>
</gene>
<reference evidence="2 3" key="1">
    <citation type="submission" date="2024-11" db="EMBL/GenBank/DDBJ databases">
        <title>Chromosome-level genome assembly of the freshwater bivalve Anodonta woodiana.</title>
        <authorList>
            <person name="Chen X."/>
        </authorList>
    </citation>
    <scope>NUCLEOTIDE SEQUENCE [LARGE SCALE GENOMIC DNA]</scope>
    <source>
        <strain evidence="2">MN2024</strain>
        <tissue evidence="2">Gills</tissue>
    </source>
</reference>
<feature type="compositionally biased region" description="Low complexity" evidence="1">
    <location>
        <begin position="626"/>
        <end position="635"/>
    </location>
</feature>